<protein>
    <submittedName>
        <fullName evidence="1">Uncharacterized protein</fullName>
    </submittedName>
</protein>
<reference evidence="1" key="2">
    <citation type="submission" date="2023-05" db="EMBL/GenBank/DDBJ databases">
        <authorList>
            <consortium name="Lawrence Berkeley National Laboratory"/>
            <person name="Steindorff A."/>
            <person name="Hensen N."/>
            <person name="Bonometti L."/>
            <person name="Westerberg I."/>
            <person name="Brannstrom I.O."/>
            <person name="Guillou S."/>
            <person name="Cros-Aarteil S."/>
            <person name="Calhoun S."/>
            <person name="Haridas S."/>
            <person name="Kuo A."/>
            <person name="Mondo S."/>
            <person name="Pangilinan J."/>
            <person name="Riley R."/>
            <person name="Labutti K."/>
            <person name="Andreopoulos B."/>
            <person name="Lipzen A."/>
            <person name="Chen C."/>
            <person name="Yanf M."/>
            <person name="Daum C."/>
            <person name="Ng V."/>
            <person name="Clum A."/>
            <person name="Ohm R."/>
            <person name="Martin F."/>
            <person name="Silar P."/>
            <person name="Natvig D."/>
            <person name="Lalanne C."/>
            <person name="Gautier V."/>
            <person name="Ament-Velasquez S.L."/>
            <person name="Kruys A."/>
            <person name="Hutchinson M.I."/>
            <person name="Powell A.J."/>
            <person name="Barry K."/>
            <person name="Miller A.N."/>
            <person name="Grigoriev I.V."/>
            <person name="Debuchy R."/>
            <person name="Gladieux P."/>
            <person name="Thoren M.H."/>
            <person name="Johannesson H."/>
        </authorList>
    </citation>
    <scope>NUCLEOTIDE SEQUENCE</scope>
    <source>
        <strain evidence="1">CBS 757.83</strain>
    </source>
</reference>
<dbReference type="Proteomes" id="UP001305647">
    <property type="component" value="Unassembled WGS sequence"/>
</dbReference>
<evidence type="ECO:0000313" key="1">
    <source>
        <dbReference type="EMBL" id="KAK4096468.1"/>
    </source>
</evidence>
<proteinExistence type="predicted"/>
<dbReference type="AlphaFoldDB" id="A0AAN6PRN3"/>
<sequence>LGNPRAFPNLTDLVLHHWEGDAQTLRHLLRGVGPRLSKLSIYQAAWHPNLDEVEIGEVLRALRPWRKSLRELSFRSPSPNRQGDIDELRHFEALQDLDIHTDAFRDPGPVWDDKAAFAACLPPSLRTLSMHEWNCSLAVPLSGVLDALRAGRLKELRKIEATGQ</sequence>
<evidence type="ECO:0000313" key="2">
    <source>
        <dbReference type="Proteomes" id="UP001305647"/>
    </source>
</evidence>
<reference evidence="1" key="1">
    <citation type="journal article" date="2023" name="Mol. Phylogenet. Evol.">
        <title>Genome-scale phylogeny and comparative genomics of the fungal order Sordariales.</title>
        <authorList>
            <person name="Hensen N."/>
            <person name="Bonometti L."/>
            <person name="Westerberg I."/>
            <person name="Brannstrom I.O."/>
            <person name="Guillou S."/>
            <person name="Cros-Aarteil S."/>
            <person name="Calhoun S."/>
            <person name="Haridas S."/>
            <person name="Kuo A."/>
            <person name="Mondo S."/>
            <person name="Pangilinan J."/>
            <person name="Riley R."/>
            <person name="LaButti K."/>
            <person name="Andreopoulos B."/>
            <person name="Lipzen A."/>
            <person name="Chen C."/>
            <person name="Yan M."/>
            <person name="Daum C."/>
            <person name="Ng V."/>
            <person name="Clum A."/>
            <person name="Steindorff A."/>
            <person name="Ohm R.A."/>
            <person name="Martin F."/>
            <person name="Silar P."/>
            <person name="Natvig D.O."/>
            <person name="Lalanne C."/>
            <person name="Gautier V."/>
            <person name="Ament-Velasquez S.L."/>
            <person name="Kruys A."/>
            <person name="Hutchinson M.I."/>
            <person name="Powell A.J."/>
            <person name="Barry K."/>
            <person name="Miller A.N."/>
            <person name="Grigoriev I.V."/>
            <person name="Debuchy R."/>
            <person name="Gladieux P."/>
            <person name="Hiltunen Thoren M."/>
            <person name="Johannesson H."/>
        </authorList>
    </citation>
    <scope>NUCLEOTIDE SEQUENCE</scope>
    <source>
        <strain evidence="1">CBS 757.83</strain>
    </source>
</reference>
<organism evidence="1 2">
    <name type="scientific">Parathielavia hyrcaniae</name>
    <dbReference type="NCBI Taxonomy" id="113614"/>
    <lineage>
        <taxon>Eukaryota</taxon>
        <taxon>Fungi</taxon>
        <taxon>Dikarya</taxon>
        <taxon>Ascomycota</taxon>
        <taxon>Pezizomycotina</taxon>
        <taxon>Sordariomycetes</taxon>
        <taxon>Sordariomycetidae</taxon>
        <taxon>Sordariales</taxon>
        <taxon>Chaetomiaceae</taxon>
        <taxon>Parathielavia</taxon>
    </lineage>
</organism>
<dbReference type="EMBL" id="MU863713">
    <property type="protein sequence ID" value="KAK4096468.1"/>
    <property type="molecule type" value="Genomic_DNA"/>
</dbReference>
<name>A0AAN6PRN3_9PEZI</name>
<keyword evidence="2" id="KW-1185">Reference proteome</keyword>
<gene>
    <name evidence="1" type="ORF">N658DRAFT_398016</name>
</gene>
<accession>A0AAN6PRN3</accession>
<comment type="caution">
    <text evidence="1">The sequence shown here is derived from an EMBL/GenBank/DDBJ whole genome shotgun (WGS) entry which is preliminary data.</text>
</comment>
<feature type="non-terminal residue" evidence="1">
    <location>
        <position position="1"/>
    </location>
</feature>
<feature type="non-terminal residue" evidence="1">
    <location>
        <position position="164"/>
    </location>
</feature>